<sequence length="526" mass="55410">MTIEINVPDIGADEVEVTEILVKVGDRVEEEQSLITVEGDKASMEVPASQAGIVKEIKISEGDSVTTGSLIMIFEAEGAVAPVAPVVEAAPVAAPAAASVAELKEVHVPDIGGDEVEVTEIMVSVGDTVEEEQSLITVEGDKASMEVPAPFAGTIKEIKIAAGDTVSTGSLIMTFVVEGAAPVAAQATATPVAQAAPAPVAAASAPAATGEFEANNEYAHASPVVRRLAREFGVNLAKVKGTGRKDRILKEDVQSFVKDALKRLESGAAASSKGGDGSALGLLPWPKIDFSKFGETEVKKLSKIKKISGANLHRNWVMIPHVTQWDNADITELEAFRKEQNAIEAKNDTGMKITPLVFIMKAVAKALEAFPSFNSSLSDDGESIILKKYVNVGIAVDTPNGLVVPVFKDVNKKGIYELSEELMAISKKARAGKLMASDMQGGCFTISSLGGIGGTAFTPIVNAPEVGILGVSKSEIKPVWNGKEFAPRLQLPLSLSYDHRVIDGAEGARFITFLNSALSDIRRLVL</sequence>
<dbReference type="InterPro" id="IPR000089">
    <property type="entry name" value="Biotin_lipoyl"/>
</dbReference>
<dbReference type="Pfam" id="PF02817">
    <property type="entry name" value="E3_binding"/>
    <property type="match status" value="1"/>
</dbReference>
<evidence type="ECO:0000313" key="12">
    <source>
        <dbReference type="EMBL" id="OEF11371.1"/>
    </source>
</evidence>
<dbReference type="Gene3D" id="3.30.559.10">
    <property type="entry name" value="Chloramphenicol acetyltransferase-like domain"/>
    <property type="match status" value="1"/>
</dbReference>
<evidence type="ECO:0000256" key="5">
    <source>
        <dbReference type="ARBA" id="ARBA00022823"/>
    </source>
</evidence>
<dbReference type="EMBL" id="AJYJ02000110">
    <property type="protein sequence ID" value="OEF11371.1"/>
    <property type="molecule type" value="Genomic_DNA"/>
</dbReference>
<comment type="catalytic activity">
    <reaction evidence="8 9">
        <text>N(6)-[(R)-dihydrolipoyl]-L-lysyl-[protein] + acetyl-CoA = N(6)-[(R)-S(8)-acetyldihydrolipoyl]-L-lysyl-[protein] + CoA</text>
        <dbReference type="Rhea" id="RHEA:17017"/>
        <dbReference type="Rhea" id="RHEA-COMP:10475"/>
        <dbReference type="Rhea" id="RHEA-COMP:10478"/>
        <dbReference type="ChEBI" id="CHEBI:57287"/>
        <dbReference type="ChEBI" id="CHEBI:57288"/>
        <dbReference type="ChEBI" id="CHEBI:83100"/>
        <dbReference type="ChEBI" id="CHEBI:83111"/>
        <dbReference type="EC" id="2.3.1.12"/>
    </reaction>
</comment>
<keyword evidence="3 9" id="KW-0808">Transferase</keyword>
<dbReference type="PROSITE" id="PS50968">
    <property type="entry name" value="BIOTINYL_LIPOYL"/>
    <property type="match status" value="2"/>
</dbReference>
<organism evidence="12 13">
    <name type="scientific">Aliivibrio logei 5S-186</name>
    <dbReference type="NCBI Taxonomy" id="626086"/>
    <lineage>
        <taxon>Bacteria</taxon>
        <taxon>Pseudomonadati</taxon>
        <taxon>Pseudomonadota</taxon>
        <taxon>Gammaproteobacteria</taxon>
        <taxon>Vibrionales</taxon>
        <taxon>Vibrionaceae</taxon>
        <taxon>Aliivibrio</taxon>
    </lineage>
</organism>
<feature type="domain" description="Peripheral subunit-binding (PSBD)" evidence="11">
    <location>
        <begin position="220"/>
        <end position="257"/>
    </location>
</feature>
<evidence type="ECO:0000256" key="8">
    <source>
        <dbReference type="ARBA" id="ARBA00048370"/>
    </source>
</evidence>
<comment type="subunit">
    <text evidence="2 9">Forms a 24-polypeptide structural core with octahedral symmetry.</text>
</comment>
<dbReference type="PANTHER" id="PTHR43178">
    <property type="entry name" value="DIHYDROLIPOAMIDE ACETYLTRANSFERASE COMPONENT OF PYRUVATE DEHYDROGENASE COMPLEX"/>
    <property type="match status" value="1"/>
</dbReference>
<dbReference type="Pfam" id="PF00198">
    <property type="entry name" value="2-oxoacid_dh"/>
    <property type="match status" value="1"/>
</dbReference>
<dbReference type="PANTHER" id="PTHR43178:SF2">
    <property type="entry name" value="DIHYDROLIPOYLLYSINE-RESIDUE ACETYLTRANSFERASE COMPONENT OF PYRUVATE DEHYDROGENASE COMPLEX"/>
    <property type="match status" value="1"/>
</dbReference>
<comment type="cofactor">
    <cofactor evidence="9">
        <name>(R)-lipoate</name>
        <dbReference type="ChEBI" id="CHEBI:83088"/>
    </cofactor>
    <text evidence="9">Binds 2 lipoyl cofactors covalently.</text>
</comment>
<dbReference type="InterPro" id="IPR036625">
    <property type="entry name" value="E3-bd_dom_sf"/>
</dbReference>
<reference evidence="12 13" key="1">
    <citation type="journal article" date="2012" name="Science">
        <title>Ecological populations of bacteria act as socially cohesive units of antibiotic production and resistance.</title>
        <authorList>
            <person name="Cordero O.X."/>
            <person name="Wildschutte H."/>
            <person name="Kirkup B."/>
            <person name="Proehl S."/>
            <person name="Ngo L."/>
            <person name="Hussain F."/>
            <person name="Le Roux F."/>
            <person name="Mincer T."/>
            <person name="Polz M.F."/>
        </authorList>
    </citation>
    <scope>NUCLEOTIDE SEQUENCE [LARGE SCALE GENOMIC DNA]</scope>
    <source>
        <strain evidence="12 13">5S-186</strain>
    </source>
</reference>
<evidence type="ECO:0000256" key="7">
    <source>
        <dbReference type="ARBA" id="ARBA00025211"/>
    </source>
</evidence>
<gene>
    <name evidence="12" type="ORF">A1Q5_10945</name>
</gene>
<dbReference type="InterPro" id="IPR004167">
    <property type="entry name" value="PSBD"/>
</dbReference>
<dbReference type="Proteomes" id="UP000095059">
    <property type="component" value="Unassembled WGS sequence"/>
</dbReference>
<dbReference type="InterPro" id="IPR001078">
    <property type="entry name" value="2-oxoacid_DH_actylTfrase"/>
</dbReference>
<dbReference type="EC" id="2.3.1.12" evidence="9"/>
<keyword evidence="13" id="KW-1185">Reference proteome</keyword>
<keyword evidence="4" id="KW-0677">Repeat</keyword>
<name>A0ABX3AT67_ALILO</name>
<dbReference type="SUPFAM" id="SSF51230">
    <property type="entry name" value="Single hybrid motif"/>
    <property type="match status" value="2"/>
</dbReference>
<evidence type="ECO:0000313" key="13">
    <source>
        <dbReference type="Proteomes" id="UP000095059"/>
    </source>
</evidence>
<keyword evidence="6 9" id="KW-0012">Acyltransferase</keyword>
<dbReference type="NCBIfam" id="TIGR01348">
    <property type="entry name" value="PDHac_trf_long"/>
    <property type="match status" value="1"/>
</dbReference>
<evidence type="ECO:0000259" key="11">
    <source>
        <dbReference type="PROSITE" id="PS51826"/>
    </source>
</evidence>
<dbReference type="InterPro" id="IPR023213">
    <property type="entry name" value="CAT-like_dom_sf"/>
</dbReference>
<dbReference type="NCBIfam" id="NF008814">
    <property type="entry name" value="PRK11854.1"/>
    <property type="match status" value="1"/>
</dbReference>
<dbReference type="InterPro" id="IPR006256">
    <property type="entry name" value="AcTrfase_Pyrv_DH_cplx"/>
</dbReference>
<protein>
    <recommendedName>
        <fullName evidence="9">Acetyltransferase component of pyruvate dehydrogenase complex</fullName>
        <ecNumber evidence="9">2.3.1.12</ecNumber>
    </recommendedName>
</protein>
<keyword evidence="5 9" id="KW-0450">Lipoyl</keyword>
<feature type="domain" description="Lipoyl-binding" evidence="10">
    <location>
        <begin position="2"/>
        <end position="75"/>
    </location>
</feature>
<accession>A0ABX3AT67</accession>
<evidence type="ECO:0000259" key="10">
    <source>
        <dbReference type="PROSITE" id="PS50968"/>
    </source>
</evidence>
<dbReference type="InterPro" id="IPR050743">
    <property type="entry name" value="2-oxoacid_DH_E2_comp"/>
</dbReference>
<dbReference type="Pfam" id="PF00364">
    <property type="entry name" value="Biotin_lipoyl"/>
    <property type="match status" value="2"/>
</dbReference>
<dbReference type="SUPFAM" id="SSF52777">
    <property type="entry name" value="CoA-dependent acyltransferases"/>
    <property type="match status" value="1"/>
</dbReference>
<evidence type="ECO:0000256" key="1">
    <source>
        <dbReference type="ARBA" id="ARBA00007317"/>
    </source>
</evidence>
<dbReference type="PROSITE" id="PS51826">
    <property type="entry name" value="PSBD"/>
    <property type="match status" value="1"/>
</dbReference>
<dbReference type="CDD" id="cd06849">
    <property type="entry name" value="lipoyl_domain"/>
    <property type="match status" value="2"/>
</dbReference>
<evidence type="ECO:0000256" key="4">
    <source>
        <dbReference type="ARBA" id="ARBA00022737"/>
    </source>
</evidence>
<dbReference type="InterPro" id="IPR011053">
    <property type="entry name" value="Single_hybrid_motif"/>
</dbReference>
<dbReference type="PROSITE" id="PS00189">
    <property type="entry name" value="LIPOYL"/>
    <property type="match status" value="2"/>
</dbReference>
<comment type="caution">
    <text evidence="12">The sequence shown here is derived from an EMBL/GenBank/DDBJ whole genome shotgun (WGS) entry which is preliminary data.</text>
</comment>
<dbReference type="Gene3D" id="4.10.320.10">
    <property type="entry name" value="E3-binding domain"/>
    <property type="match status" value="1"/>
</dbReference>
<dbReference type="SUPFAM" id="SSF47005">
    <property type="entry name" value="Peripheral subunit-binding domain of 2-oxo acid dehydrogenase complex"/>
    <property type="match status" value="1"/>
</dbReference>
<dbReference type="Gene3D" id="2.40.50.100">
    <property type="match status" value="2"/>
</dbReference>
<proteinExistence type="inferred from homology"/>
<evidence type="ECO:0000256" key="3">
    <source>
        <dbReference type="ARBA" id="ARBA00022679"/>
    </source>
</evidence>
<comment type="similarity">
    <text evidence="1 9">Belongs to the 2-oxoacid dehydrogenase family.</text>
</comment>
<evidence type="ECO:0000256" key="6">
    <source>
        <dbReference type="ARBA" id="ARBA00023315"/>
    </source>
</evidence>
<dbReference type="InterPro" id="IPR003016">
    <property type="entry name" value="2-oxoA_DH_lipoyl-BS"/>
</dbReference>
<feature type="domain" description="Lipoyl-binding" evidence="10">
    <location>
        <begin position="103"/>
        <end position="176"/>
    </location>
</feature>
<comment type="function">
    <text evidence="7">The pyruvate dehydrogenase complex catalyzes the overall conversion of pyruvate to acetyl-CoA and CO(2). It contains multiple copies of three enzymatic components: pyruvate dehydrogenase (E1), dihydrolipoamide acetyltransferase (E2) and lipoamide dehydrogenase (E3).</text>
</comment>
<evidence type="ECO:0000256" key="2">
    <source>
        <dbReference type="ARBA" id="ARBA00011484"/>
    </source>
</evidence>
<evidence type="ECO:0000256" key="9">
    <source>
        <dbReference type="RuleBase" id="RU361137"/>
    </source>
</evidence>